<name>A0A1H1T9C8_9GAMM</name>
<evidence type="ECO:0000313" key="2">
    <source>
        <dbReference type="EMBL" id="SDS56865.1"/>
    </source>
</evidence>
<evidence type="ECO:0000256" key="1">
    <source>
        <dbReference type="SAM" id="SignalP"/>
    </source>
</evidence>
<sequence length="224" mass="24471">MRRILSLAALGAVVASSPTAAWAEDIALSLNAGTTGLGAGLVYNLSEQLNVRGSYNWFEYNHEEQIDELEYDLDLELSTTELLLDWHPFNSGFRVTGGVVHNGTDLTGDARPTSTGTVEIGDRIFNAQEIGSVDADVDFNRIAPYLGIGYGKPFWQRFSLSADLGVTYQGSPDATIRVRPGSGVDPVTQARLEQAAAQEERDLEEELDGFKYYPVARVGLTYVF</sequence>
<gene>
    <name evidence="2" type="ORF">SAMN05216421_1763</name>
</gene>
<feature type="signal peptide" evidence="1">
    <location>
        <begin position="1"/>
        <end position="23"/>
    </location>
</feature>
<dbReference type="Proteomes" id="UP000243207">
    <property type="component" value="Chromosome I"/>
</dbReference>
<evidence type="ECO:0008006" key="4">
    <source>
        <dbReference type="Google" id="ProtNLM"/>
    </source>
</evidence>
<proteinExistence type="predicted"/>
<dbReference type="EMBL" id="LT629736">
    <property type="protein sequence ID" value="SDS56865.1"/>
    <property type="molecule type" value="Genomic_DNA"/>
</dbReference>
<dbReference type="OrthoDB" id="7061880at2"/>
<dbReference type="SUPFAM" id="SSF56935">
    <property type="entry name" value="Porins"/>
    <property type="match status" value="1"/>
</dbReference>
<protein>
    <recommendedName>
        <fullName evidence="4">Outer membrane protein beta-barrel domain-containing protein</fullName>
    </recommendedName>
</protein>
<dbReference type="Gene3D" id="2.40.160.170">
    <property type="match status" value="1"/>
</dbReference>
<keyword evidence="1" id="KW-0732">Signal</keyword>
<dbReference type="RefSeq" id="WP_093393348.1">
    <property type="nucleotide sequence ID" value="NZ_LT629736.1"/>
</dbReference>
<dbReference type="STRING" id="487184.SAMN05216421_1763"/>
<dbReference type="AlphaFoldDB" id="A0A1H1T9C8"/>
<evidence type="ECO:0000313" key="3">
    <source>
        <dbReference type="Proteomes" id="UP000243207"/>
    </source>
</evidence>
<keyword evidence="3" id="KW-1185">Reference proteome</keyword>
<reference evidence="3" key="1">
    <citation type="submission" date="2016-10" db="EMBL/GenBank/DDBJ databases">
        <authorList>
            <person name="Varghese N."/>
            <person name="Submissions S."/>
        </authorList>
    </citation>
    <scope>NUCLEOTIDE SEQUENCE [LARGE SCALE GENOMIC DNA]</scope>
    <source>
        <strain evidence="3">NRRL B-51270</strain>
    </source>
</reference>
<feature type="chain" id="PRO_5009260893" description="Outer membrane protein beta-barrel domain-containing protein" evidence="1">
    <location>
        <begin position="24"/>
        <end position="224"/>
    </location>
</feature>
<accession>A0A1H1T9C8</accession>
<organism evidence="2 3">
    <name type="scientific">Halopseudomonas xinjiangensis</name>
    <dbReference type="NCBI Taxonomy" id="487184"/>
    <lineage>
        <taxon>Bacteria</taxon>
        <taxon>Pseudomonadati</taxon>
        <taxon>Pseudomonadota</taxon>
        <taxon>Gammaproteobacteria</taxon>
        <taxon>Pseudomonadales</taxon>
        <taxon>Pseudomonadaceae</taxon>
        <taxon>Halopseudomonas</taxon>
    </lineage>
</organism>